<dbReference type="InterPro" id="IPR050846">
    <property type="entry name" value="TLCD"/>
</dbReference>
<dbReference type="GO" id="GO:0055088">
    <property type="term" value="P:lipid homeostasis"/>
    <property type="evidence" value="ECO:0007669"/>
    <property type="project" value="TreeGrafter"/>
</dbReference>
<comment type="subcellular location">
    <subcellularLocation>
        <location evidence="1">Membrane</location>
        <topology evidence="1">Multi-pass membrane protein</topology>
    </subcellularLocation>
</comment>
<keyword evidence="3 6" id="KW-1133">Transmembrane helix</keyword>
<evidence type="ECO:0000256" key="4">
    <source>
        <dbReference type="ARBA" id="ARBA00023136"/>
    </source>
</evidence>
<dbReference type="PANTHER" id="PTHR13439:SF0">
    <property type="entry name" value="TOPOISOMERASE I DAMAGE AFFECTED PROTEIN 4"/>
    <property type="match status" value="1"/>
</dbReference>
<evidence type="ECO:0000256" key="6">
    <source>
        <dbReference type="SAM" id="Phobius"/>
    </source>
</evidence>
<dbReference type="OMA" id="MPVYYSH"/>
<sequence length="285" mass="32915">MDPGLINDLCGMKRCEPFHTQLYALAGDNVWAEPVLWLSSVFIGIVACTLIYRGMKASSPRIFPAYLKLSQAEKIEWDNRGISTFHAIIVSAVAWYLIFYSGFFQHEDSKSSVVFRSSIFSQMILGVSIGYFLSDLAMIIWFYPALGGIEYVLHHFLSMTSLALSIYSGQAHLYLYLVLFSEITTPFVNLRWYLSLSGMKNSRLYLYNGLMLFFSWLFARVLLFVYLFSHIYLHYEQVKEIFPAGFYYLFIAPPALALMNVLWFYKILKGLIRTIHKTGSHHKED</sequence>
<feature type="transmembrane region" description="Helical" evidence="6">
    <location>
        <begin position="245"/>
        <end position="265"/>
    </location>
</feature>
<protein>
    <recommendedName>
        <fullName evidence="7">TLC domain-containing protein</fullName>
    </recommendedName>
</protein>
<proteinExistence type="predicted"/>
<feature type="transmembrane region" description="Helical" evidence="6">
    <location>
        <begin position="84"/>
        <end position="103"/>
    </location>
</feature>
<dbReference type="AlphaFoldDB" id="A0A8T2TUQ9"/>
<evidence type="ECO:0000259" key="7">
    <source>
        <dbReference type="PROSITE" id="PS50922"/>
    </source>
</evidence>
<evidence type="ECO:0000256" key="3">
    <source>
        <dbReference type="ARBA" id="ARBA00022989"/>
    </source>
</evidence>
<name>A0A8T2TUQ9_CERRI</name>
<feature type="domain" description="TLC" evidence="7">
    <location>
        <begin position="72"/>
        <end position="276"/>
    </location>
</feature>
<evidence type="ECO:0000313" key="9">
    <source>
        <dbReference type="Proteomes" id="UP000825935"/>
    </source>
</evidence>
<keyword evidence="4 5" id="KW-0472">Membrane</keyword>
<dbReference type="Pfam" id="PF03798">
    <property type="entry name" value="TRAM_LAG1_CLN8"/>
    <property type="match status" value="1"/>
</dbReference>
<reference evidence="8" key="1">
    <citation type="submission" date="2021-08" db="EMBL/GenBank/DDBJ databases">
        <title>WGS assembly of Ceratopteris richardii.</title>
        <authorList>
            <person name="Marchant D.B."/>
            <person name="Chen G."/>
            <person name="Jenkins J."/>
            <person name="Shu S."/>
            <person name="Leebens-Mack J."/>
            <person name="Grimwood J."/>
            <person name="Schmutz J."/>
            <person name="Soltis P."/>
            <person name="Soltis D."/>
            <person name="Chen Z.-H."/>
        </authorList>
    </citation>
    <scope>NUCLEOTIDE SEQUENCE</scope>
    <source>
        <strain evidence="8">Whitten #5841</strain>
        <tissue evidence="8">Leaf</tissue>
    </source>
</reference>
<dbReference type="PANTHER" id="PTHR13439">
    <property type="entry name" value="CT120 PROTEIN"/>
    <property type="match status" value="1"/>
</dbReference>
<evidence type="ECO:0000256" key="5">
    <source>
        <dbReference type="PROSITE-ProRule" id="PRU00205"/>
    </source>
</evidence>
<gene>
    <name evidence="8" type="ORF">KP509_10G032100</name>
</gene>
<dbReference type="InterPro" id="IPR006634">
    <property type="entry name" value="TLC-dom"/>
</dbReference>
<comment type="caution">
    <text evidence="8">The sequence shown here is derived from an EMBL/GenBank/DDBJ whole genome shotgun (WGS) entry which is preliminary data.</text>
</comment>
<organism evidence="8 9">
    <name type="scientific">Ceratopteris richardii</name>
    <name type="common">Triangle waterfern</name>
    <dbReference type="NCBI Taxonomy" id="49495"/>
    <lineage>
        <taxon>Eukaryota</taxon>
        <taxon>Viridiplantae</taxon>
        <taxon>Streptophyta</taxon>
        <taxon>Embryophyta</taxon>
        <taxon>Tracheophyta</taxon>
        <taxon>Polypodiopsida</taxon>
        <taxon>Polypodiidae</taxon>
        <taxon>Polypodiales</taxon>
        <taxon>Pteridineae</taxon>
        <taxon>Pteridaceae</taxon>
        <taxon>Parkerioideae</taxon>
        <taxon>Ceratopteris</taxon>
    </lineage>
</organism>
<feature type="transmembrane region" description="Helical" evidence="6">
    <location>
        <begin position="173"/>
        <end position="194"/>
    </location>
</feature>
<accession>A0A8T2TUQ9</accession>
<dbReference type="GO" id="GO:0005783">
    <property type="term" value="C:endoplasmic reticulum"/>
    <property type="evidence" value="ECO:0007669"/>
    <property type="project" value="TreeGrafter"/>
</dbReference>
<dbReference type="PROSITE" id="PS50922">
    <property type="entry name" value="TLC"/>
    <property type="match status" value="1"/>
</dbReference>
<evidence type="ECO:0000313" key="8">
    <source>
        <dbReference type="EMBL" id="KAH7427157.1"/>
    </source>
</evidence>
<evidence type="ECO:0000256" key="2">
    <source>
        <dbReference type="ARBA" id="ARBA00022692"/>
    </source>
</evidence>
<dbReference type="GO" id="GO:0016020">
    <property type="term" value="C:membrane"/>
    <property type="evidence" value="ECO:0007669"/>
    <property type="project" value="UniProtKB-SubCell"/>
</dbReference>
<dbReference type="Proteomes" id="UP000825935">
    <property type="component" value="Chromosome 10"/>
</dbReference>
<keyword evidence="9" id="KW-1185">Reference proteome</keyword>
<dbReference type="SMART" id="SM00724">
    <property type="entry name" value="TLC"/>
    <property type="match status" value="1"/>
</dbReference>
<dbReference type="OrthoDB" id="10266980at2759"/>
<feature type="transmembrane region" description="Helical" evidence="6">
    <location>
        <begin position="206"/>
        <end position="233"/>
    </location>
</feature>
<dbReference type="EMBL" id="CM035415">
    <property type="protein sequence ID" value="KAH7427157.1"/>
    <property type="molecule type" value="Genomic_DNA"/>
</dbReference>
<evidence type="ECO:0000256" key="1">
    <source>
        <dbReference type="ARBA" id="ARBA00004141"/>
    </source>
</evidence>
<keyword evidence="2 5" id="KW-0812">Transmembrane</keyword>
<feature type="transmembrane region" description="Helical" evidence="6">
    <location>
        <begin position="35"/>
        <end position="52"/>
    </location>
</feature>